<protein>
    <submittedName>
        <fullName evidence="1">Uncharacterized protein</fullName>
    </submittedName>
</protein>
<reference evidence="1" key="1">
    <citation type="submission" date="2018-02" db="EMBL/GenBank/DDBJ databases">
        <title>Rhizophora mucronata_Transcriptome.</title>
        <authorList>
            <person name="Meera S.P."/>
            <person name="Sreeshan A."/>
            <person name="Augustine A."/>
        </authorList>
    </citation>
    <scope>NUCLEOTIDE SEQUENCE</scope>
    <source>
        <tissue evidence="1">Leaf</tissue>
    </source>
</reference>
<name>A0A2P2P069_RHIMU</name>
<organism evidence="1">
    <name type="scientific">Rhizophora mucronata</name>
    <name type="common">Asiatic mangrove</name>
    <dbReference type="NCBI Taxonomy" id="61149"/>
    <lineage>
        <taxon>Eukaryota</taxon>
        <taxon>Viridiplantae</taxon>
        <taxon>Streptophyta</taxon>
        <taxon>Embryophyta</taxon>
        <taxon>Tracheophyta</taxon>
        <taxon>Spermatophyta</taxon>
        <taxon>Magnoliopsida</taxon>
        <taxon>eudicotyledons</taxon>
        <taxon>Gunneridae</taxon>
        <taxon>Pentapetalae</taxon>
        <taxon>rosids</taxon>
        <taxon>fabids</taxon>
        <taxon>Malpighiales</taxon>
        <taxon>Rhizophoraceae</taxon>
        <taxon>Rhizophora</taxon>
    </lineage>
</organism>
<evidence type="ECO:0000313" key="1">
    <source>
        <dbReference type="EMBL" id="MBX48049.1"/>
    </source>
</evidence>
<dbReference type="AlphaFoldDB" id="A0A2P2P069"/>
<dbReference type="EMBL" id="GGEC01067565">
    <property type="protein sequence ID" value="MBX48049.1"/>
    <property type="molecule type" value="Transcribed_RNA"/>
</dbReference>
<sequence>MVIGYLYSISECLKFVIFSTSLSTNEFLVRFSIQVFVLFLKKNTMYS</sequence>
<accession>A0A2P2P069</accession>
<proteinExistence type="predicted"/>